<dbReference type="InterPro" id="IPR000835">
    <property type="entry name" value="HTH_MarR-typ"/>
</dbReference>
<evidence type="ECO:0000256" key="1">
    <source>
        <dbReference type="ARBA" id="ARBA00023015"/>
    </source>
</evidence>
<evidence type="ECO:0000256" key="2">
    <source>
        <dbReference type="ARBA" id="ARBA00023125"/>
    </source>
</evidence>
<dbReference type="Gene3D" id="1.10.10.10">
    <property type="entry name" value="Winged helix-like DNA-binding domain superfamily/Winged helix DNA-binding domain"/>
    <property type="match status" value="1"/>
</dbReference>
<protein>
    <submittedName>
        <fullName evidence="5">Transcriptional regulator, MarR family</fullName>
    </submittedName>
</protein>
<dbReference type="SMART" id="SM00347">
    <property type="entry name" value="HTH_MARR"/>
    <property type="match status" value="1"/>
</dbReference>
<dbReference type="SUPFAM" id="SSF46785">
    <property type="entry name" value="Winged helix' DNA-binding domain"/>
    <property type="match status" value="1"/>
</dbReference>
<gene>
    <name evidence="5" type="ORF">CHUV0807_0982</name>
</gene>
<dbReference type="PROSITE" id="PS50995">
    <property type="entry name" value="HTH_MARR_2"/>
    <property type="match status" value="1"/>
</dbReference>
<evidence type="ECO:0000256" key="3">
    <source>
        <dbReference type="ARBA" id="ARBA00023163"/>
    </source>
</evidence>
<accession>A0A1C3H3P9</accession>
<dbReference type="PANTHER" id="PTHR42756:SF1">
    <property type="entry name" value="TRANSCRIPTIONAL REPRESSOR OF EMRAB OPERON"/>
    <property type="match status" value="1"/>
</dbReference>
<dbReference type="AlphaFoldDB" id="A0A1C3H3P9"/>
<name>A0A1C3H3P9_9GAMM</name>
<sequence>MPLPREQSAGYLVNHLGRQFGVLLANRLKPLGLAPAQHAVLLALWQEDGLSQRELVNILEIRQATAANTLDRMERDGLITREVHPQDARSKRICLTAKARALEDEVTGIAREINANALAALDEHERGQFLEMLKRLIEQQRTLTGGEEDAP</sequence>
<organism evidence="5 6">
    <name type="scientific">Cardiobacterium hominis</name>
    <dbReference type="NCBI Taxonomy" id="2718"/>
    <lineage>
        <taxon>Bacteria</taxon>
        <taxon>Pseudomonadati</taxon>
        <taxon>Pseudomonadota</taxon>
        <taxon>Gammaproteobacteria</taxon>
        <taxon>Cardiobacteriales</taxon>
        <taxon>Cardiobacteriaceae</taxon>
        <taxon>Cardiobacterium</taxon>
    </lineage>
</organism>
<feature type="domain" description="HTH marR-type" evidence="4">
    <location>
        <begin position="6"/>
        <end position="138"/>
    </location>
</feature>
<dbReference type="GO" id="GO:0003677">
    <property type="term" value="F:DNA binding"/>
    <property type="evidence" value="ECO:0007669"/>
    <property type="project" value="UniProtKB-KW"/>
</dbReference>
<keyword evidence="1" id="KW-0805">Transcription regulation</keyword>
<dbReference type="Proteomes" id="UP000190837">
    <property type="component" value="Unassembled WGS sequence"/>
</dbReference>
<dbReference type="InterPro" id="IPR036388">
    <property type="entry name" value="WH-like_DNA-bd_sf"/>
</dbReference>
<keyword evidence="3" id="KW-0804">Transcription</keyword>
<reference evidence="6" key="1">
    <citation type="submission" date="2016-04" db="EMBL/GenBank/DDBJ databases">
        <authorList>
            <person name="Tagini F."/>
        </authorList>
    </citation>
    <scope>NUCLEOTIDE SEQUENCE [LARGE SCALE GENOMIC DNA]</scope>
    <source>
        <strain evidence="6">CHUV0807</strain>
    </source>
</reference>
<evidence type="ECO:0000313" key="5">
    <source>
        <dbReference type="EMBL" id="SAM62173.1"/>
    </source>
</evidence>
<proteinExistence type="predicted"/>
<evidence type="ECO:0000259" key="4">
    <source>
        <dbReference type="PROSITE" id="PS50995"/>
    </source>
</evidence>
<dbReference type="EMBL" id="FKLO01000038">
    <property type="protein sequence ID" value="SAM62173.1"/>
    <property type="molecule type" value="Genomic_DNA"/>
</dbReference>
<dbReference type="InterPro" id="IPR036390">
    <property type="entry name" value="WH_DNA-bd_sf"/>
</dbReference>
<keyword evidence="2" id="KW-0238">DNA-binding</keyword>
<dbReference type="PRINTS" id="PR00598">
    <property type="entry name" value="HTHMARR"/>
</dbReference>
<dbReference type="PANTHER" id="PTHR42756">
    <property type="entry name" value="TRANSCRIPTIONAL REGULATOR, MARR"/>
    <property type="match status" value="1"/>
</dbReference>
<dbReference type="RefSeq" id="WP_079540130.1">
    <property type="nucleotide sequence ID" value="NZ_FKLO01000038.1"/>
</dbReference>
<evidence type="ECO:0000313" key="6">
    <source>
        <dbReference type="Proteomes" id="UP000190837"/>
    </source>
</evidence>
<dbReference type="Pfam" id="PF01047">
    <property type="entry name" value="MarR"/>
    <property type="match status" value="1"/>
</dbReference>
<dbReference type="GO" id="GO:0003700">
    <property type="term" value="F:DNA-binding transcription factor activity"/>
    <property type="evidence" value="ECO:0007669"/>
    <property type="project" value="InterPro"/>
</dbReference>